<keyword evidence="3" id="KW-0547">Nucleotide-binding</keyword>
<dbReference type="SMART" id="SM00382">
    <property type="entry name" value="AAA"/>
    <property type="match status" value="1"/>
</dbReference>
<dbReference type="GO" id="GO:0016887">
    <property type="term" value="F:ATP hydrolysis activity"/>
    <property type="evidence" value="ECO:0007669"/>
    <property type="project" value="InterPro"/>
</dbReference>
<evidence type="ECO:0000256" key="1">
    <source>
        <dbReference type="ARBA" id="ARBA00004141"/>
    </source>
</evidence>
<evidence type="ECO:0000313" key="11">
    <source>
        <dbReference type="EMBL" id="CDJ58727.1"/>
    </source>
</evidence>
<dbReference type="GO" id="GO:0015421">
    <property type="term" value="F:ABC-type oligopeptide transporter activity"/>
    <property type="evidence" value="ECO:0007669"/>
    <property type="project" value="TreeGrafter"/>
</dbReference>
<keyword evidence="6" id="KW-0472">Membrane</keyword>
<dbReference type="Proteomes" id="UP000030763">
    <property type="component" value="Unassembled WGS sequence"/>
</dbReference>
<evidence type="ECO:0000256" key="7">
    <source>
        <dbReference type="SAM" id="MobiDB-lite"/>
    </source>
</evidence>
<dbReference type="Pfam" id="PF00664">
    <property type="entry name" value="ABC_membrane"/>
    <property type="match status" value="1"/>
</dbReference>
<dbReference type="InterPro" id="IPR027417">
    <property type="entry name" value="P-loop_NTPase"/>
</dbReference>
<feature type="domain" description="ABC transmembrane type-1" evidence="10">
    <location>
        <begin position="68"/>
        <end position="304"/>
    </location>
</feature>
<dbReference type="Pfam" id="PF00005">
    <property type="entry name" value="ABC_tran"/>
    <property type="match status" value="2"/>
</dbReference>
<dbReference type="SUPFAM" id="SSF90123">
    <property type="entry name" value="ABC transporter transmembrane region"/>
    <property type="match status" value="1"/>
</dbReference>
<evidence type="ECO:0000256" key="2">
    <source>
        <dbReference type="ARBA" id="ARBA00022692"/>
    </source>
</evidence>
<evidence type="ECO:0000256" key="5">
    <source>
        <dbReference type="ARBA" id="ARBA00022989"/>
    </source>
</evidence>
<dbReference type="InterPro" id="IPR011527">
    <property type="entry name" value="ABC1_TM_dom"/>
</dbReference>
<dbReference type="PANTHER" id="PTHR43394">
    <property type="entry name" value="ATP-DEPENDENT PERMEASE MDL1, MITOCHONDRIAL"/>
    <property type="match status" value="1"/>
</dbReference>
<dbReference type="InterPro" id="IPR003439">
    <property type="entry name" value="ABC_transporter-like_ATP-bd"/>
</dbReference>
<dbReference type="OMA" id="MRWITRR"/>
<protein>
    <submittedName>
        <fullName evidence="11">ATP-binding cassette sub-family B member 5, putative</fullName>
    </submittedName>
</protein>
<dbReference type="InterPro" id="IPR036640">
    <property type="entry name" value="ABC1_TM_sf"/>
</dbReference>
<feature type="chain" id="PRO_5004674457" evidence="8">
    <location>
        <begin position="20"/>
        <end position="717"/>
    </location>
</feature>
<sequence length="717" mass="77139">MLGHMLLLHAGQVFDYAAALAAKGGPQGSSSPLQGASDLFLIAGATQGAPLEGPQKLKSLLLLDLRTAAAAAVEVLGSVTRDALFSCARWRLVVEMQKRLFASLLRQEVAFFDANSTGTLASRIVNDTEDMQQVVTSGAQQLLSAIVNASVGAFLMFRLSPQMATLGMLAVPCVLVGTGGAARAIGNLGLLQNDLLANISAIATEVLANVNTVKANGAESMELQRYNACQDASLRVLKKGIIAESFFKQAKQLLLLATDLGLLTFGMRSVVRGGLTIGRFMSFRSYLRKFYLALDALTDIYKDMHYSLVASERYFELIDRNPNIQTPQNKQGPPETLGALGALRTPFGSQAAASCLDPKAVDAQGRGPHGAPSQAGSLQGGSLLRGPIHQGGELFGKEGRLEPASLEFRDVQFAYDTGADTAQKGAPNNHQWILKGLSLRVRPGEVLALVGPSGAGKSTIVKLAQRFYDPQGGGVYLDGLNIRDLDSLFLRKQIAFVEQQPLLFKRSIADNIAYGLRQIQSNTDSWIEHAEAKQQQQQLQQQQLLQYEQQQQQRTREASYESELARTMLHPDAAAWPRGLLEEVVAAAAAANALPFISRLPHGVFTLCGDGAARLSGGQIQRIAIARALLRSPRLLILDEASSSLDAESEAALAETLRRLKGKTTVITIAHKLSSLREADRIAVIEDGRLVEEGSREDLLQAANSKYRQLLLDAAAA</sequence>
<dbReference type="RefSeq" id="XP_013335375.1">
    <property type="nucleotide sequence ID" value="XM_013479921.1"/>
</dbReference>
<dbReference type="AlphaFoldDB" id="U6M3B9"/>
<organism evidence="11 12">
    <name type="scientific">Eimeria maxima</name>
    <name type="common">Coccidian parasite</name>
    <dbReference type="NCBI Taxonomy" id="5804"/>
    <lineage>
        <taxon>Eukaryota</taxon>
        <taxon>Sar</taxon>
        <taxon>Alveolata</taxon>
        <taxon>Apicomplexa</taxon>
        <taxon>Conoidasida</taxon>
        <taxon>Coccidia</taxon>
        <taxon>Eucoccidiorida</taxon>
        <taxon>Eimeriorina</taxon>
        <taxon>Eimeriidae</taxon>
        <taxon>Eimeria</taxon>
    </lineage>
</organism>
<dbReference type="VEuPathDB" id="ToxoDB:EMWEY_00052980"/>
<dbReference type="PROSITE" id="PS50893">
    <property type="entry name" value="ABC_TRANSPORTER_2"/>
    <property type="match status" value="1"/>
</dbReference>
<feature type="domain" description="ABC transporter" evidence="9">
    <location>
        <begin position="406"/>
        <end position="712"/>
    </location>
</feature>
<dbReference type="GeneID" id="25339284"/>
<feature type="region of interest" description="Disordered" evidence="7">
    <location>
        <begin position="360"/>
        <end position="382"/>
    </location>
</feature>
<evidence type="ECO:0000256" key="8">
    <source>
        <dbReference type="SAM" id="SignalP"/>
    </source>
</evidence>
<reference evidence="11" key="1">
    <citation type="submission" date="2013-10" db="EMBL/GenBank/DDBJ databases">
        <title>Genomic analysis of the causative agents of coccidiosis in chickens.</title>
        <authorList>
            <person name="Reid A.J."/>
            <person name="Blake D."/>
            <person name="Billington K."/>
            <person name="Browne H."/>
            <person name="Dunn M."/>
            <person name="Hung S."/>
            <person name="Kawahara F."/>
            <person name="Miranda-Saavedra D."/>
            <person name="Mourier T."/>
            <person name="Nagra H."/>
            <person name="Otto T.D."/>
            <person name="Rawlings N."/>
            <person name="Sanchez A."/>
            <person name="Sanders M."/>
            <person name="Subramaniam C."/>
            <person name="Tay Y."/>
            <person name="Dear P."/>
            <person name="Doerig C."/>
            <person name="Gruber A."/>
            <person name="Parkinson J."/>
            <person name="Shirley M."/>
            <person name="Wan K.L."/>
            <person name="Berriman M."/>
            <person name="Tomley F."/>
            <person name="Pain A."/>
        </authorList>
    </citation>
    <scope>NUCLEOTIDE SEQUENCE [LARGE SCALE GENOMIC DNA]</scope>
    <source>
        <strain evidence="11">Weybridge</strain>
    </source>
</reference>
<evidence type="ECO:0000256" key="6">
    <source>
        <dbReference type="ARBA" id="ARBA00023136"/>
    </source>
</evidence>
<reference evidence="11" key="2">
    <citation type="submission" date="2013-10" db="EMBL/GenBank/DDBJ databases">
        <authorList>
            <person name="Aslett M."/>
        </authorList>
    </citation>
    <scope>NUCLEOTIDE SEQUENCE [LARGE SCALE GENOMIC DNA]</scope>
    <source>
        <strain evidence="11">Weybridge</strain>
    </source>
</reference>
<dbReference type="GO" id="GO:0016020">
    <property type="term" value="C:membrane"/>
    <property type="evidence" value="ECO:0007669"/>
    <property type="project" value="UniProtKB-SubCell"/>
</dbReference>
<comment type="subcellular location">
    <subcellularLocation>
        <location evidence="1">Membrane</location>
        <topology evidence="1">Multi-pass membrane protein</topology>
    </subcellularLocation>
</comment>
<name>U6M3B9_EIMMA</name>
<evidence type="ECO:0000259" key="10">
    <source>
        <dbReference type="PROSITE" id="PS50929"/>
    </source>
</evidence>
<dbReference type="SUPFAM" id="SSF52540">
    <property type="entry name" value="P-loop containing nucleoside triphosphate hydrolases"/>
    <property type="match status" value="1"/>
</dbReference>
<dbReference type="PANTHER" id="PTHR43394:SF1">
    <property type="entry name" value="ATP-BINDING CASSETTE SUB-FAMILY B MEMBER 10, MITOCHONDRIAL"/>
    <property type="match status" value="1"/>
</dbReference>
<evidence type="ECO:0000259" key="9">
    <source>
        <dbReference type="PROSITE" id="PS50893"/>
    </source>
</evidence>
<keyword evidence="8" id="KW-0732">Signal</keyword>
<keyword evidence="4 11" id="KW-0067">ATP-binding</keyword>
<evidence type="ECO:0000256" key="3">
    <source>
        <dbReference type="ARBA" id="ARBA00022741"/>
    </source>
</evidence>
<proteinExistence type="predicted"/>
<dbReference type="Gene3D" id="1.20.1560.10">
    <property type="entry name" value="ABC transporter type 1, transmembrane domain"/>
    <property type="match status" value="1"/>
</dbReference>
<evidence type="ECO:0000256" key="4">
    <source>
        <dbReference type="ARBA" id="ARBA00022840"/>
    </source>
</evidence>
<dbReference type="PROSITE" id="PS50929">
    <property type="entry name" value="ABC_TM1F"/>
    <property type="match status" value="1"/>
</dbReference>
<dbReference type="InterPro" id="IPR039421">
    <property type="entry name" value="Type_1_exporter"/>
</dbReference>
<evidence type="ECO:0000313" key="12">
    <source>
        <dbReference type="Proteomes" id="UP000030763"/>
    </source>
</evidence>
<dbReference type="InterPro" id="IPR017871">
    <property type="entry name" value="ABC_transporter-like_CS"/>
</dbReference>
<dbReference type="Gene3D" id="3.40.50.300">
    <property type="entry name" value="P-loop containing nucleotide triphosphate hydrolases"/>
    <property type="match status" value="1"/>
</dbReference>
<dbReference type="InterPro" id="IPR003593">
    <property type="entry name" value="AAA+_ATPase"/>
</dbReference>
<dbReference type="EMBL" id="HG719808">
    <property type="protein sequence ID" value="CDJ58727.1"/>
    <property type="molecule type" value="Genomic_DNA"/>
</dbReference>
<dbReference type="GO" id="GO:0005524">
    <property type="term" value="F:ATP binding"/>
    <property type="evidence" value="ECO:0007669"/>
    <property type="project" value="UniProtKB-KW"/>
</dbReference>
<feature type="signal peptide" evidence="8">
    <location>
        <begin position="1"/>
        <end position="19"/>
    </location>
</feature>
<keyword evidence="2" id="KW-0812">Transmembrane</keyword>
<dbReference type="OrthoDB" id="6500128at2759"/>
<keyword evidence="5" id="KW-1133">Transmembrane helix</keyword>
<accession>U6M3B9</accession>
<keyword evidence="12" id="KW-1185">Reference proteome</keyword>
<gene>
    <name evidence="11" type="ORF">EMWEY_00052980</name>
</gene>
<dbReference type="PROSITE" id="PS00211">
    <property type="entry name" value="ABC_TRANSPORTER_1"/>
    <property type="match status" value="1"/>
</dbReference>